<evidence type="ECO:0000313" key="2">
    <source>
        <dbReference type="Proteomes" id="UP000326275"/>
    </source>
</evidence>
<name>A0A5J6TDM4_9CAUD</name>
<evidence type="ECO:0000313" key="1">
    <source>
        <dbReference type="EMBL" id="QFG08488.1"/>
    </source>
</evidence>
<dbReference type="Proteomes" id="UP000326275">
    <property type="component" value="Segment"/>
</dbReference>
<dbReference type="GeneID" id="60325738"/>
<accession>A0A5J6TDM4</accession>
<dbReference type="EMBL" id="MN234165">
    <property type="protein sequence ID" value="QFG08488.1"/>
    <property type="molecule type" value="Genomic_DNA"/>
</dbReference>
<protein>
    <submittedName>
        <fullName evidence="1">Uncharacterized protein</fullName>
    </submittedName>
</protein>
<reference evidence="1 2" key="1">
    <citation type="submission" date="2019-07" db="EMBL/GenBank/DDBJ databases">
        <authorList>
            <person name="Abad L.A."/>
            <person name="Stoner T.H."/>
            <person name="Garlena R.A."/>
            <person name="Russell D.A."/>
            <person name="Pope W.H."/>
            <person name="Jacobs-Sera D."/>
            <person name="Hatfull G.F."/>
        </authorList>
    </citation>
    <scope>NUCLEOTIDE SEQUENCE [LARGE SCALE GENOMIC DNA]</scope>
</reference>
<dbReference type="KEGG" id="vg:60325738"/>
<sequence length="118" mass="12606">MLRWPSRASAPANGMNLYSMRTAAVQVVQISTGRFNRSVLTLPQVKAYKKAFSTSSTDVFGLTSRVEIRGVSAGRLTPGAVCGAHMGKPVLLVLPPVAVNPSARRAVAGAWRGADRRR</sequence>
<dbReference type="RefSeq" id="YP_009954251.1">
    <property type="nucleotide sequence ID" value="NC_051630.1"/>
</dbReference>
<proteinExistence type="predicted"/>
<organism evidence="1 2">
    <name type="scientific">Mycobacterium phage Yunkel11</name>
    <dbReference type="NCBI Taxonomy" id="2599886"/>
    <lineage>
        <taxon>Viruses</taxon>
        <taxon>Duplodnaviria</taxon>
        <taxon>Heunggongvirae</taxon>
        <taxon>Uroviricota</taxon>
        <taxon>Caudoviricetes</taxon>
        <taxon>Weiservirinae</taxon>
        <taxon>Anayavirus</taxon>
        <taxon>Anayavirus yunkel11</taxon>
    </lineage>
</organism>
<gene>
    <name evidence="1" type="primary">74</name>
    <name evidence="1" type="ORF">SEA_YUNKEL11_74</name>
</gene>
<keyword evidence="2" id="KW-1185">Reference proteome</keyword>